<accession>A0ABV6R5C8</accession>
<dbReference type="EMBL" id="JBHLSW010000005">
    <property type="protein sequence ID" value="MFC0633858.1"/>
    <property type="molecule type" value="Genomic_DNA"/>
</dbReference>
<evidence type="ECO:0000313" key="4">
    <source>
        <dbReference type="Proteomes" id="UP001589906"/>
    </source>
</evidence>
<feature type="transmembrane region" description="Helical" evidence="2">
    <location>
        <begin position="21"/>
        <end position="46"/>
    </location>
</feature>
<evidence type="ECO:0000256" key="1">
    <source>
        <dbReference type="SAM" id="MobiDB-lite"/>
    </source>
</evidence>
<keyword evidence="2" id="KW-0472">Membrane</keyword>
<organism evidence="3 4">
    <name type="scientific">Brevundimonas balnearis</name>
    <dbReference type="NCBI Taxonomy" id="1572858"/>
    <lineage>
        <taxon>Bacteria</taxon>
        <taxon>Pseudomonadati</taxon>
        <taxon>Pseudomonadota</taxon>
        <taxon>Alphaproteobacteria</taxon>
        <taxon>Caulobacterales</taxon>
        <taxon>Caulobacteraceae</taxon>
        <taxon>Brevundimonas</taxon>
    </lineage>
</organism>
<feature type="region of interest" description="Disordered" evidence="1">
    <location>
        <begin position="52"/>
        <end position="77"/>
    </location>
</feature>
<name>A0ABV6R5C8_9CAUL</name>
<dbReference type="RefSeq" id="WP_376835826.1">
    <property type="nucleotide sequence ID" value="NZ_JBHLSW010000005.1"/>
</dbReference>
<evidence type="ECO:0000256" key="2">
    <source>
        <dbReference type="SAM" id="Phobius"/>
    </source>
</evidence>
<sequence>MQNSFRYVTAPERRFLPRTALGWLLLIGGAILVVPSAVSVIVGLIVRDPSPGAPLDRPSSDAPRQADQEAPAAAPLHPPAELEAPAAIRSSVEEFQFSAAQRALANFKASLRDPYTARFRDVWAVSFSLGELDGGVGVCGIVNARNSFGAYVGEQPFAAMGAQVFNPGDPDFERYFRIICLDGERLFELEV</sequence>
<keyword evidence="2" id="KW-0812">Transmembrane</keyword>
<keyword evidence="4" id="KW-1185">Reference proteome</keyword>
<reference evidence="3 4" key="1">
    <citation type="submission" date="2024-09" db="EMBL/GenBank/DDBJ databases">
        <authorList>
            <person name="Sun Q."/>
            <person name="Mori K."/>
        </authorList>
    </citation>
    <scope>NUCLEOTIDE SEQUENCE [LARGE SCALE GENOMIC DNA]</scope>
    <source>
        <strain evidence="3 4">NCAIM B.02621</strain>
    </source>
</reference>
<keyword evidence="2" id="KW-1133">Transmembrane helix</keyword>
<comment type="caution">
    <text evidence="3">The sequence shown here is derived from an EMBL/GenBank/DDBJ whole genome shotgun (WGS) entry which is preliminary data.</text>
</comment>
<dbReference type="Proteomes" id="UP001589906">
    <property type="component" value="Unassembled WGS sequence"/>
</dbReference>
<proteinExistence type="predicted"/>
<protein>
    <submittedName>
        <fullName evidence="3">Uncharacterized protein</fullName>
    </submittedName>
</protein>
<evidence type="ECO:0000313" key="3">
    <source>
        <dbReference type="EMBL" id="MFC0633858.1"/>
    </source>
</evidence>
<gene>
    <name evidence="3" type="ORF">ACFFGE_08190</name>
</gene>